<reference evidence="2" key="1">
    <citation type="submission" date="2022-11" db="UniProtKB">
        <authorList>
            <consortium name="WormBaseParasite"/>
        </authorList>
    </citation>
    <scope>IDENTIFICATION</scope>
</reference>
<dbReference type="AlphaFoldDB" id="A0A915HRC6"/>
<evidence type="ECO:0000313" key="2">
    <source>
        <dbReference type="WBParaSite" id="nRc.2.0.1.t04076-RA"/>
    </source>
</evidence>
<name>A0A915HRC6_ROMCU</name>
<dbReference type="Proteomes" id="UP000887565">
    <property type="component" value="Unplaced"/>
</dbReference>
<dbReference type="WBParaSite" id="nRc.2.0.1.t04076-RA">
    <property type="protein sequence ID" value="nRc.2.0.1.t04076-RA"/>
    <property type="gene ID" value="nRc.2.0.1.g04076"/>
</dbReference>
<sequence length="107" mass="11813">MLMASVTAISSTFNALAGTLHTCTILPNLVFYSGLIFAPYHIQVEILRIRTVSGFCCMPKSSLSAHQKNNAQLRARTFDLLHNRQMRHQLIQLSNVDGSDIAIAVVV</sequence>
<proteinExistence type="predicted"/>
<organism evidence="1 2">
    <name type="scientific">Romanomermis culicivorax</name>
    <name type="common">Nematode worm</name>
    <dbReference type="NCBI Taxonomy" id="13658"/>
    <lineage>
        <taxon>Eukaryota</taxon>
        <taxon>Metazoa</taxon>
        <taxon>Ecdysozoa</taxon>
        <taxon>Nematoda</taxon>
        <taxon>Enoplea</taxon>
        <taxon>Dorylaimia</taxon>
        <taxon>Mermithida</taxon>
        <taxon>Mermithoidea</taxon>
        <taxon>Mermithidae</taxon>
        <taxon>Romanomermis</taxon>
    </lineage>
</organism>
<accession>A0A915HRC6</accession>
<protein>
    <submittedName>
        <fullName evidence="2">Secreted protein</fullName>
    </submittedName>
</protein>
<keyword evidence="1" id="KW-1185">Reference proteome</keyword>
<evidence type="ECO:0000313" key="1">
    <source>
        <dbReference type="Proteomes" id="UP000887565"/>
    </source>
</evidence>